<evidence type="ECO:0000259" key="11">
    <source>
        <dbReference type="PROSITE" id="PS51900"/>
    </source>
</evidence>
<dbReference type="EMBL" id="CP072370">
    <property type="protein sequence ID" value="QUB86791.1"/>
    <property type="molecule type" value="Genomic_DNA"/>
</dbReference>
<dbReference type="GO" id="GO:0003677">
    <property type="term" value="F:DNA binding"/>
    <property type="evidence" value="ECO:0007669"/>
    <property type="project" value="UniProtKB-UniRule"/>
</dbReference>
<dbReference type="GO" id="GO:0005737">
    <property type="term" value="C:cytoplasm"/>
    <property type="evidence" value="ECO:0007669"/>
    <property type="project" value="UniProtKB-SubCell"/>
</dbReference>
<dbReference type="Pfam" id="PF00589">
    <property type="entry name" value="Phage_integrase"/>
    <property type="match status" value="1"/>
</dbReference>
<dbReference type="InterPro" id="IPR013762">
    <property type="entry name" value="Integrase-like_cat_sf"/>
</dbReference>
<evidence type="ECO:0000256" key="7">
    <source>
        <dbReference type="ARBA" id="ARBA00023172"/>
    </source>
</evidence>
<keyword evidence="4" id="KW-0159">Chromosome partition</keyword>
<dbReference type="RefSeq" id="WP_042740926.1">
    <property type="nucleotide sequence ID" value="NZ_BAKO01000011.1"/>
</dbReference>
<dbReference type="InterPro" id="IPR002104">
    <property type="entry name" value="Integrase_catalytic"/>
</dbReference>
<evidence type="ECO:0000256" key="1">
    <source>
        <dbReference type="ARBA" id="ARBA00004496"/>
    </source>
</evidence>
<dbReference type="GO" id="GO:0015074">
    <property type="term" value="P:DNA integration"/>
    <property type="evidence" value="ECO:0007669"/>
    <property type="project" value="UniProtKB-KW"/>
</dbReference>
<dbReference type="SUPFAM" id="SSF56349">
    <property type="entry name" value="DNA breaking-rejoining enzymes"/>
    <property type="match status" value="1"/>
</dbReference>
<dbReference type="STRING" id="1236517.ADJ77_04945"/>
<dbReference type="GO" id="GO:0006310">
    <property type="term" value="P:DNA recombination"/>
    <property type="evidence" value="ECO:0007669"/>
    <property type="project" value="UniProtKB-KW"/>
</dbReference>
<evidence type="ECO:0000313" key="15">
    <source>
        <dbReference type="Proteomes" id="UP000682005"/>
    </source>
</evidence>
<evidence type="ECO:0000256" key="5">
    <source>
        <dbReference type="ARBA" id="ARBA00022908"/>
    </source>
</evidence>
<dbReference type="EMBL" id="CP012074">
    <property type="protein sequence ID" value="AKU69166.1"/>
    <property type="molecule type" value="Genomic_DNA"/>
</dbReference>
<dbReference type="InterPro" id="IPR010998">
    <property type="entry name" value="Integrase_recombinase_N"/>
</dbReference>
<dbReference type="InterPro" id="IPR050090">
    <property type="entry name" value="Tyrosine_recombinase_XerCD"/>
</dbReference>
<evidence type="ECO:0000313" key="13">
    <source>
        <dbReference type="EMBL" id="QUB86791.1"/>
    </source>
</evidence>
<dbReference type="InterPro" id="IPR004107">
    <property type="entry name" value="Integrase_SAM-like_N"/>
</dbReference>
<dbReference type="PANTHER" id="PTHR30349:SF77">
    <property type="entry name" value="TYROSINE RECOMBINASE XERC"/>
    <property type="match status" value="1"/>
</dbReference>
<reference evidence="12 14" key="1">
    <citation type="submission" date="2015-07" db="EMBL/GenBank/DDBJ databases">
        <authorList>
            <person name="Noorani M."/>
        </authorList>
    </citation>
    <scope>NUCLEOTIDE SEQUENCE [LARGE SCALE GENOMIC DNA]</scope>
    <source>
        <strain evidence="12 14">W1435</strain>
    </source>
</reference>
<keyword evidence="2" id="KW-0963">Cytoplasm</keyword>
<keyword evidence="6 9" id="KW-0238">DNA-binding</keyword>
<evidence type="ECO:0000256" key="6">
    <source>
        <dbReference type="ARBA" id="ARBA00023125"/>
    </source>
</evidence>
<evidence type="ECO:0000313" key="12">
    <source>
        <dbReference type="EMBL" id="AKU69166.1"/>
    </source>
</evidence>
<dbReference type="Gene3D" id="1.10.443.10">
    <property type="entry name" value="Intergrase catalytic core"/>
    <property type="match status" value="1"/>
</dbReference>
<organism evidence="12 14">
    <name type="scientific">Prevotella fusca JCM 17724</name>
    <dbReference type="NCBI Taxonomy" id="1236517"/>
    <lineage>
        <taxon>Bacteria</taxon>
        <taxon>Pseudomonadati</taxon>
        <taxon>Bacteroidota</taxon>
        <taxon>Bacteroidia</taxon>
        <taxon>Bacteroidales</taxon>
        <taxon>Prevotellaceae</taxon>
        <taxon>Prevotella</taxon>
    </lineage>
</organism>
<evidence type="ECO:0000256" key="4">
    <source>
        <dbReference type="ARBA" id="ARBA00022829"/>
    </source>
</evidence>
<keyword evidence="15" id="KW-1185">Reference proteome</keyword>
<evidence type="ECO:0000256" key="2">
    <source>
        <dbReference type="ARBA" id="ARBA00022490"/>
    </source>
</evidence>
<dbReference type="GO" id="GO:0051301">
    <property type="term" value="P:cell division"/>
    <property type="evidence" value="ECO:0007669"/>
    <property type="project" value="UniProtKB-KW"/>
</dbReference>
<name>A0A0K1NKF6_9BACT</name>
<evidence type="ECO:0000256" key="8">
    <source>
        <dbReference type="ARBA" id="ARBA00023306"/>
    </source>
</evidence>
<proteinExistence type="predicted"/>
<dbReference type="Pfam" id="PF02899">
    <property type="entry name" value="Phage_int_SAM_1"/>
    <property type="match status" value="1"/>
</dbReference>
<dbReference type="Proteomes" id="UP000682005">
    <property type="component" value="Chromosome 1"/>
</dbReference>
<evidence type="ECO:0000313" key="14">
    <source>
        <dbReference type="Proteomes" id="UP000060345"/>
    </source>
</evidence>
<dbReference type="InterPro" id="IPR011010">
    <property type="entry name" value="DNA_brk_join_enz"/>
</dbReference>
<sequence>MIEMFLDYLKFERNYSPMTVINYRKDLEEFERFYKELEGQLSWESVDSDVVRNWMEYMMDRGNSASSVNRRLSALRSFYRFALRRKLVEKDPVHGLQGPKRQKPLPQFLKESEMEQLLNPKMWTDSYKDVLARTLIVTFYETGIRLSELTGLDDKDIDSIACELKVTGKRNKQRIIPFGKELAETFAMYLQVRNVTAKGGSAAFFQTEKGKRMTNAQVRSLVKKNLSRVSTLKKRTPHVLRHTFATAMLNHDAGLESVKKLLGHESLSTTEIYTHTTFEQLKKVYKNAHPRA</sequence>
<dbReference type="PROSITE" id="PS51900">
    <property type="entry name" value="CB"/>
    <property type="match status" value="1"/>
</dbReference>
<dbReference type="GO" id="GO:0007059">
    <property type="term" value="P:chromosome segregation"/>
    <property type="evidence" value="ECO:0007669"/>
    <property type="project" value="UniProtKB-KW"/>
</dbReference>
<dbReference type="PANTHER" id="PTHR30349">
    <property type="entry name" value="PHAGE INTEGRASE-RELATED"/>
    <property type="match status" value="1"/>
</dbReference>
<evidence type="ECO:0000256" key="9">
    <source>
        <dbReference type="PROSITE-ProRule" id="PRU01248"/>
    </source>
</evidence>
<dbReference type="KEGG" id="pfus:ADJ77_04945"/>
<dbReference type="InterPro" id="IPR044068">
    <property type="entry name" value="CB"/>
</dbReference>
<evidence type="ECO:0000259" key="10">
    <source>
        <dbReference type="PROSITE" id="PS51898"/>
    </source>
</evidence>
<keyword evidence="3" id="KW-0132">Cell division</keyword>
<dbReference type="Proteomes" id="UP000060345">
    <property type="component" value="Chromosome 1"/>
</dbReference>
<protein>
    <submittedName>
        <fullName evidence="12 13">Recombinase</fullName>
    </submittedName>
</protein>
<dbReference type="eggNOG" id="COG4974">
    <property type="taxonomic scope" value="Bacteria"/>
</dbReference>
<feature type="domain" description="Core-binding (CB)" evidence="11">
    <location>
        <begin position="1"/>
        <end position="83"/>
    </location>
</feature>
<dbReference type="Gene3D" id="1.10.150.130">
    <property type="match status" value="1"/>
</dbReference>
<accession>A0A0K1NKF6</accession>
<keyword evidence="8" id="KW-0131">Cell cycle</keyword>
<dbReference type="AlphaFoldDB" id="A0A0K1NKF6"/>
<keyword evidence="5" id="KW-0229">DNA integration</keyword>
<comment type="subcellular location">
    <subcellularLocation>
        <location evidence="1">Cytoplasm</location>
    </subcellularLocation>
</comment>
<keyword evidence="7" id="KW-0233">DNA recombination</keyword>
<gene>
    <name evidence="12" type="ORF">ADJ77_04945</name>
    <name evidence="13" type="ORF">J5A51_12050</name>
</gene>
<evidence type="ECO:0000256" key="3">
    <source>
        <dbReference type="ARBA" id="ARBA00022618"/>
    </source>
</evidence>
<dbReference type="PROSITE" id="PS51898">
    <property type="entry name" value="TYR_RECOMBINASE"/>
    <property type="match status" value="1"/>
</dbReference>
<reference evidence="13 15" key="2">
    <citation type="submission" date="2021-03" db="EMBL/GenBank/DDBJ databases">
        <title>Human Oral Microbial Genomes.</title>
        <authorList>
            <person name="Johnston C.D."/>
            <person name="Chen T."/>
            <person name="Dewhirst F.E."/>
        </authorList>
    </citation>
    <scope>NUCLEOTIDE SEQUENCE [LARGE SCALE GENOMIC DNA]</scope>
    <source>
        <strain evidence="13 15">W1435</strain>
    </source>
</reference>
<feature type="domain" description="Tyr recombinase" evidence="10">
    <location>
        <begin position="104"/>
        <end position="286"/>
    </location>
</feature>